<evidence type="ECO:0000313" key="3">
    <source>
        <dbReference type="Proteomes" id="UP000004810"/>
    </source>
</evidence>
<dbReference type="Proteomes" id="UP000004810">
    <property type="component" value="Unassembled WGS sequence"/>
</dbReference>
<sequence>MGKAQLQLYRQKTEELINDSLQRYAPTKVLEIRGLKVEVPNEVSCLSNEDYNKKYDTNLQDVPMMNKALRFAKESDPVRYQQKQDMIVEINRLRAENRYELYKPYYEVELNKQKLLEQEKQKQTQEKTKGFDGPRFGF</sequence>
<accession>J9AEU7</accession>
<comment type="caution">
    <text evidence="2">The sequence shown here is derived from an EMBL/GenBank/DDBJ whole genome shotgun (WGS) entry which is preliminary data.</text>
</comment>
<evidence type="ECO:0000256" key="1">
    <source>
        <dbReference type="SAM" id="MobiDB-lite"/>
    </source>
</evidence>
<protein>
    <submittedName>
        <fullName evidence="2">Plasmid mobilization protein</fullName>
    </submittedName>
</protein>
<organism evidence="2 3">
    <name type="scientific">Wuchereria bancrofti</name>
    <dbReference type="NCBI Taxonomy" id="6293"/>
    <lineage>
        <taxon>Eukaryota</taxon>
        <taxon>Metazoa</taxon>
        <taxon>Ecdysozoa</taxon>
        <taxon>Nematoda</taxon>
        <taxon>Chromadorea</taxon>
        <taxon>Rhabditida</taxon>
        <taxon>Spirurina</taxon>
        <taxon>Spiruromorpha</taxon>
        <taxon>Filarioidea</taxon>
        <taxon>Onchocercidae</taxon>
        <taxon>Wuchereria</taxon>
    </lineage>
</organism>
<proteinExistence type="predicted"/>
<feature type="compositionally biased region" description="Basic and acidic residues" evidence="1">
    <location>
        <begin position="119"/>
        <end position="132"/>
    </location>
</feature>
<dbReference type="AlphaFoldDB" id="J9AEU7"/>
<feature type="region of interest" description="Disordered" evidence="1">
    <location>
        <begin position="119"/>
        <end position="138"/>
    </location>
</feature>
<reference evidence="3" key="1">
    <citation type="submission" date="2012-08" db="EMBL/GenBank/DDBJ databases">
        <title>The Genome Sequence of Wuchereria bancrofti.</title>
        <authorList>
            <person name="Nutman T.B."/>
            <person name="Fink D.L."/>
            <person name="Russ C."/>
            <person name="Young S."/>
            <person name="Zeng Q."/>
            <person name="Koehrsen M."/>
            <person name="Alvarado L."/>
            <person name="Berlin A."/>
            <person name="Chapman S.B."/>
            <person name="Chen Z."/>
            <person name="Freedman E."/>
            <person name="Gellesch M."/>
            <person name="Goldberg J."/>
            <person name="Griggs A."/>
            <person name="Gujja S."/>
            <person name="Heilman E.R."/>
            <person name="Heiman D."/>
            <person name="Hepburn T."/>
            <person name="Howarth C."/>
            <person name="Jen D."/>
            <person name="Larson L."/>
            <person name="Lewis B."/>
            <person name="Mehta T."/>
            <person name="Park D."/>
            <person name="Pearson M."/>
            <person name="Roberts A."/>
            <person name="Saif S."/>
            <person name="Shea T."/>
            <person name="Shenoy N."/>
            <person name="Sisk P."/>
            <person name="Stolte C."/>
            <person name="Sykes S."/>
            <person name="Walk T."/>
            <person name="White J."/>
            <person name="Yandava C."/>
            <person name="Haas B."/>
            <person name="Henn M.R."/>
            <person name="Nusbaum C."/>
            <person name="Birren B."/>
        </authorList>
    </citation>
    <scope>NUCLEOTIDE SEQUENCE [LARGE SCALE GENOMIC DNA]</scope>
    <source>
        <strain evidence="3">NA</strain>
    </source>
</reference>
<dbReference type="EMBL" id="ADBV01015950">
    <property type="protein sequence ID" value="EJW72540.1"/>
    <property type="molecule type" value="Genomic_DNA"/>
</dbReference>
<evidence type="ECO:0000313" key="2">
    <source>
        <dbReference type="EMBL" id="EJW72540.1"/>
    </source>
</evidence>
<name>J9AEU7_WUCBA</name>
<gene>
    <name evidence="2" type="ORF">WUBG_16554</name>
</gene>